<evidence type="ECO:0000256" key="3">
    <source>
        <dbReference type="ARBA" id="ARBA00022603"/>
    </source>
</evidence>
<dbReference type="Proteomes" id="UP000294368">
    <property type="component" value="Chromosome"/>
</dbReference>
<comment type="catalytic activity">
    <reaction evidence="7">
        <text>adenosine(1518)/adenosine(1519) in 16S rRNA + 4 S-adenosyl-L-methionine = N(6)-dimethyladenosine(1518)/N(6)-dimethyladenosine(1519) in 16S rRNA + 4 S-adenosyl-L-homocysteine + 4 H(+)</text>
        <dbReference type="Rhea" id="RHEA:19609"/>
        <dbReference type="Rhea" id="RHEA-COMP:10232"/>
        <dbReference type="Rhea" id="RHEA-COMP:10233"/>
        <dbReference type="ChEBI" id="CHEBI:15378"/>
        <dbReference type="ChEBI" id="CHEBI:57856"/>
        <dbReference type="ChEBI" id="CHEBI:59789"/>
        <dbReference type="ChEBI" id="CHEBI:74411"/>
        <dbReference type="ChEBI" id="CHEBI:74493"/>
        <dbReference type="EC" id="2.1.1.182"/>
    </reaction>
</comment>
<evidence type="ECO:0000256" key="5">
    <source>
        <dbReference type="ARBA" id="ARBA00022691"/>
    </source>
</evidence>
<feature type="binding site" evidence="7 8">
    <location>
        <position position="91"/>
    </location>
    <ligand>
        <name>S-adenosyl-L-methionine</name>
        <dbReference type="ChEBI" id="CHEBI:59789"/>
    </ligand>
</feature>
<evidence type="ECO:0000256" key="1">
    <source>
        <dbReference type="ARBA" id="ARBA00022490"/>
    </source>
</evidence>
<dbReference type="CDD" id="cd02440">
    <property type="entry name" value="AdoMet_MTases"/>
    <property type="match status" value="1"/>
</dbReference>
<dbReference type="AlphaFoldDB" id="A0A451D956"/>
<dbReference type="EC" id="2.1.1.182" evidence="7"/>
<dbReference type="PANTHER" id="PTHR11727">
    <property type="entry name" value="DIMETHYLADENOSINE TRANSFERASE"/>
    <property type="match status" value="1"/>
</dbReference>
<accession>A0A451D956</accession>
<dbReference type="SUPFAM" id="SSF53335">
    <property type="entry name" value="S-adenosyl-L-methionine-dependent methyltransferases"/>
    <property type="match status" value="1"/>
</dbReference>
<evidence type="ECO:0000256" key="7">
    <source>
        <dbReference type="HAMAP-Rule" id="MF_00607"/>
    </source>
</evidence>
<feature type="binding site" evidence="7 8">
    <location>
        <position position="66"/>
    </location>
    <ligand>
        <name>S-adenosyl-L-methionine</name>
        <dbReference type="ChEBI" id="CHEBI:59789"/>
    </ligand>
</feature>
<keyword evidence="5 7" id="KW-0949">S-adenosyl-L-methionine</keyword>
<dbReference type="PROSITE" id="PS51689">
    <property type="entry name" value="SAM_RNA_A_N6_MT"/>
    <property type="match status" value="1"/>
</dbReference>
<keyword evidence="4 7" id="KW-0808">Transferase</keyword>
<dbReference type="Gene3D" id="3.40.50.150">
    <property type="entry name" value="Vaccinia Virus protein VP39"/>
    <property type="match status" value="1"/>
</dbReference>
<reference evidence="10 11" key="1">
    <citation type="submission" date="2019-02" db="EMBL/GenBank/DDBJ databases">
        <authorList>
            <person name="Manzano-Marin A."/>
            <person name="Manzano-Marin A."/>
        </authorList>
    </citation>
    <scope>NUCLEOTIDE SEQUENCE [LARGE SCALE GENOMIC DNA]</scope>
    <source>
        <strain evidence="10 11">ErCikochiana</strain>
    </source>
</reference>
<evidence type="ECO:0000313" key="10">
    <source>
        <dbReference type="EMBL" id="VFP82829.1"/>
    </source>
</evidence>
<feature type="binding site" evidence="7 8">
    <location>
        <position position="18"/>
    </location>
    <ligand>
        <name>S-adenosyl-L-methionine</name>
        <dbReference type="ChEBI" id="CHEBI:59789"/>
    </ligand>
</feature>
<name>A0A451D956_9GAMM</name>
<evidence type="ECO:0000256" key="4">
    <source>
        <dbReference type="ARBA" id="ARBA00022679"/>
    </source>
</evidence>
<comment type="function">
    <text evidence="7">Specifically dimethylates two adjacent adenosines (A1518 and A1519) in the loop of a conserved hairpin near the 3'-end of 16S rRNA in the 30S particle. May play a critical role in biogenesis of 30S subunits.</text>
</comment>
<dbReference type="InterPro" id="IPR011530">
    <property type="entry name" value="rRNA_adenine_dimethylase"/>
</dbReference>
<protein>
    <recommendedName>
        <fullName evidence="7">Ribosomal RNA small subunit methyltransferase A</fullName>
        <ecNumber evidence="7">2.1.1.182</ecNumber>
    </recommendedName>
    <alternativeName>
        <fullName evidence="7">16S rRNA (adenine(1518)-N(6)/adenine(1519)-N(6))-dimethyltransferase</fullName>
    </alternativeName>
    <alternativeName>
        <fullName evidence="7">16S rRNA dimethyladenosine transferase</fullName>
    </alternativeName>
    <alternativeName>
        <fullName evidence="7">16S rRNA dimethylase</fullName>
    </alternativeName>
    <alternativeName>
        <fullName evidence="7">S-adenosylmethionine-6-N', N'-adenosyl(rRNA) dimethyltransferase</fullName>
    </alternativeName>
</protein>
<dbReference type="GO" id="GO:0052908">
    <property type="term" value="F:16S rRNA (adenine(1518)-N(6)/adenine(1519)-N(6))-dimethyltransferase activity"/>
    <property type="evidence" value="ECO:0007669"/>
    <property type="project" value="UniProtKB-EC"/>
</dbReference>
<dbReference type="InterPro" id="IPR001737">
    <property type="entry name" value="KsgA/Erm"/>
</dbReference>
<dbReference type="Gene3D" id="1.10.8.100">
    <property type="entry name" value="Ribosomal RNA adenine dimethylase-like, domain 2"/>
    <property type="match status" value="1"/>
</dbReference>
<feature type="binding site" evidence="7 8">
    <location>
        <position position="20"/>
    </location>
    <ligand>
        <name>S-adenosyl-L-methionine</name>
        <dbReference type="ChEBI" id="CHEBI:59789"/>
    </ligand>
</feature>
<sequence>MTSHIYQGHYARKRFGQHFLHDQSIIENIIRAIQPQHGESMIEIGPGLGALTVHIGRLLNDLVVIEIDHDLILRLQNNPLLKQKLTIFQQDALTFDFSRFARSQTQILRICGNLPYNIATPLILHLFNHISVIHDMHFMLQEEVANRLLAHPGNKSYGRLSVMAQYYCDILPVLNVPSQSFTPPPKVRSKVVRLIPIRHSKELPNHMYLLSCVTRAAFSQRRKTLRNSLSHLIPSEVLLHMHICPKLRAENISVMQYCQLARWLGKI</sequence>
<keyword evidence="6 7" id="KW-0694">RNA-binding</keyword>
<organism evidence="10 11">
    <name type="scientific">Candidatus Erwinia haradaeae</name>
    <dbReference type="NCBI Taxonomy" id="1922217"/>
    <lineage>
        <taxon>Bacteria</taxon>
        <taxon>Pseudomonadati</taxon>
        <taxon>Pseudomonadota</taxon>
        <taxon>Gammaproteobacteria</taxon>
        <taxon>Enterobacterales</taxon>
        <taxon>Erwiniaceae</taxon>
        <taxon>Erwinia</taxon>
    </lineage>
</organism>
<dbReference type="RefSeq" id="WP_157988260.1">
    <property type="nucleotide sequence ID" value="NZ_LR217715.1"/>
</dbReference>
<dbReference type="PANTHER" id="PTHR11727:SF7">
    <property type="entry name" value="DIMETHYLADENOSINE TRANSFERASE-RELATED"/>
    <property type="match status" value="1"/>
</dbReference>
<evidence type="ECO:0000313" key="11">
    <source>
        <dbReference type="Proteomes" id="UP000294368"/>
    </source>
</evidence>
<proteinExistence type="inferred from homology"/>
<dbReference type="OrthoDB" id="9814755at2"/>
<dbReference type="Pfam" id="PF00398">
    <property type="entry name" value="RrnaAD"/>
    <property type="match status" value="1"/>
</dbReference>
<evidence type="ECO:0000256" key="2">
    <source>
        <dbReference type="ARBA" id="ARBA00022552"/>
    </source>
</evidence>
<dbReference type="HAMAP" id="MF_00607">
    <property type="entry name" value="16SrRNA_methyltr_A"/>
    <property type="match status" value="1"/>
</dbReference>
<dbReference type="PROSITE" id="PS01131">
    <property type="entry name" value="RRNA_A_DIMETH"/>
    <property type="match status" value="1"/>
</dbReference>
<keyword evidence="2 7" id="KW-0698">rRNA processing</keyword>
<dbReference type="InterPro" id="IPR029063">
    <property type="entry name" value="SAM-dependent_MTases_sf"/>
</dbReference>
<feature type="binding site" evidence="7 8">
    <location>
        <position position="113"/>
    </location>
    <ligand>
        <name>S-adenosyl-L-methionine</name>
        <dbReference type="ChEBI" id="CHEBI:59789"/>
    </ligand>
</feature>
<dbReference type="GO" id="GO:0005829">
    <property type="term" value="C:cytosol"/>
    <property type="evidence" value="ECO:0007669"/>
    <property type="project" value="TreeGrafter"/>
</dbReference>
<dbReference type="NCBIfam" id="TIGR00755">
    <property type="entry name" value="ksgA"/>
    <property type="match status" value="1"/>
</dbReference>
<feature type="domain" description="Ribosomal RNA adenine methylase transferase N-terminal" evidence="9">
    <location>
        <begin position="25"/>
        <end position="198"/>
    </location>
</feature>
<dbReference type="InterPro" id="IPR020598">
    <property type="entry name" value="rRNA_Ade_methylase_Trfase_N"/>
</dbReference>
<dbReference type="GO" id="GO:0003723">
    <property type="term" value="F:RNA binding"/>
    <property type="evidence" value="ECO:0007669"/>
    <property type="project" value="UniProtKB-UniRule"/>
</dbReference>
<comment type="similarity">
    <text evidence="7">Belongs to the class I-like SAM-binding methyltransferase superfamily. rRNA adenine N(6)-methyltransferase family. RsmA subfamily.</text>
</comment>
<evidence type="ECO:0000256" key="8">
    <source>
        <dbReference type="PROSITE-ProRule" id="PRU01026"/>
    </source>
</evidence>
<dbReference type="EMBL" id="LR217715">
    <property type="protein sequence ID" value="VFP82829.1"/>
    <property type="molecule type" value="Genomic_DNA"/>
</dbReference>
<evidence type="ECO:0000256" key="6">
    <source>
        <dbReference type="ARBA" id="ARBA00022884"/>
    </source>
</evidence>
<feature type="binding site" evidence="7 8">
    <location>
        <position position="45"/>
    </location>
    <ligand>
        <name>S-adenosyl-L-methionine</name>
        <dbReference type="ChEBI" id="CHEBI:59789"/>
    </ligand>
</feature>
<keyword evidence="3 7" id="KW-0489">Methyltransferase</keyword>
<dbReference type="SMART" id="SM00650">
    <property type="entry name" value="rADc"/>
    <property type="match status" value="1"/>
</dbReference>
<evidence type="ECO:0000259" key="9">
    <source>
        <dbReference type="SMART" id="SM00650"/>
    </source>
</evidence>
<dbReference type="InterPro" id="IPR023165">
    <property type="entry name" value="rRNA_Ade_diMease-like_C"/>
</dbReference>
<comment type="subcellular location">
    <subcellularLocation>
        <location evidence="7">Cytoplasm</location>
    </subcellularLocation>
</comment>
<keyword evidence="1 7" id="KW-0963">Cytoplasm</keyword>
<dbReference type="InterPro" id="IPR020596">
    <property type="entry name" value="rRNA_Ade_Mease_Trfase_CS"/>
</dbReference>
<dbReference type="FunFam" id="1.10.8.100:FF:000001">
    <property type="entry name" value="Ribosomal RNA small subunit methyltransferase A"/>
    <property type="match status" value="1"/>
</dbReference>
<gene>
    <name evidence="7 10" type="primary">rsmA</name>
    <name evidence="7" type="synonym">ksgA</name>
    <name evidence="10" type="ORF">ERCIKOCA2762_078</name>
</gene>